<proteinExistence type="predicted"/>
<dbReference type="WBParaSite" id="PS1159_v2.g1980.t1">
    <property type="protein sequence ID" value="PS1159_v2.g1980.t1"/>
    <property type="gene ID" value="PS1159_v2.g1980"/>
</dbReference>
<protein>
    <submittedName>
        <fullName evidence="2">Transmembrane protein 138</fullName>
    </submittedName>
</protein>
<accession>A0AC35FQG3</accession>
<evidence type="ECO:0000313" key="1">
    <source>
        <dbReference type="Proteomes" id="UP000887580"/>
    </source>
</evidence>
<sequence>MLFILQDTAIVLSIIILLITFSSTFVFQAGLISILVKRFSQSIIVSTIYLFLSITLHVTSLRDRWGTTERYIWPISITVLYVIQRISK</sequence>
<name>A0AC35FQG3_9BILA</name>
<organism evidence="1 2">
    <name type="scientific">Panagrolaimus sp. PS1159</name>
    <dbReference type="NCBI Taxonomy" id="55785"/>
    <lineage>
        <taxon>Eukaryota</taxon>
        <taxon>Metazoa</taxon>
        <taxon>Ecdysozoa</taxon>
        <taxon>Nematoda</taxon>
        <taxon>Chromadorea</taxon>
        <taxon>Rhabditida</taxon>
        <taxon>Tylenchina</taxon>
        <taxon>Panagrolaimomorpha</taxon>
        <taxon>Panagrolaimoidea</taxon>
        <taxon>Panagrolaimidae</taxon>
        <taxon>Panagrolaimus</taxon>
    </lineage>
</organism>
<evidence type="ECO:0000313" key="2">
    <source>
        <dbReference type="WBParaSite" id="PS1159_v2.g1980.t1"/>
    </source>
</evidence>
<reference evidence="2" key="1">
    <citation type="submission" date="2022-11" db="UniProtKB">
        <authorList>
            <consortium name="WormBaseParasite"/>
        </authorList>
    </citation>
    <scope>IDENTIFICATION</scope>
</reference>
<dbReference type="Proteomes" id="UP000887580">
    <property type="component" value="Unplaced"/>
</dbReference>